<accession>A0ABU3A0K3</accession>
<evidence type="ECO:0000256" key="5">
    <source>
        <dbReference type="ARBA" id="ARBA00022777"/>
    </source>
</evidence>
<dbReference type="PANTHER" id="PTHR43711">
    <property type="entry name" value="TWO-COMPONENT HISTIDINE KINASE"/>
    <property type="match status" value="1"/>
</dbReference>
<comment type="caution">
    <text evidence="9">The sequence shown here is derived from an EMBL/GenBank/DDBJ whole genome shotgun (WGS) entry which is preliminary data.</text>
</comment>
<evidence type="ECO:0000256" key="2">
    <source>
        <dbReference type="ARBA" id="ARBA00012438"/>
    </source>
</evidence>
<dbReference type="PANTHER" id="PTHR43711:SF31">
    <property type="entry name" value="HISTIDINE KINASE"/>
    <property type="match status" value="1"/>
</dbReference>
<dbReference type="SMART" id="SM00388">
    <property type="entry name" value="HisKA"/>
    <property type="match status" value="1"/>
</dbReference>
<dbReference type="SUPFAM" id="SSF47384">
    <property type="entry name" value="Homodimeric domain of signal transducing histidine kinase"/>
    <property type="match status" value="1"/>
</dbReference>
<keyword evidence="3" id="KW-0597">Phosphoprotein</keyword>
<name>A0ABU3A0K3_9GAMM</name>
<dbReference type="InterPro" id="IPR036097">
    <property type="entry name" value="HisK_dim/P_sf"/>
</dbReference>
<keyword evidence="6" id="KW-0902">Two-component regulatory system</keyword>
<gene>
    <name evidence="9" type="ORF">RM573_08920</name>
</gene>
<dbReference type="GO" id="GO:0016301">
    <property type="term" value="F:kinase activity"/>
    <property type="evidence" value="ECO:0007669"/>
    <property type="project" value="UniProtKB-KW"/>
</dbReference>
<evidence type="ECO:0000256" key="1">
    <source>
        <dbReference type="ARBA" id="ARBA00000085"/>
    </source>
</evidence>
<dbReference type="InterPro" id="IPR050736">
    <property type="entry name" value="Sensor_HK_Regulatory"/>
</dbReference>
<keyword evidence="10" id="KW-1185">Reference proteome</keyword>
<dbReference type="SUPFAM" id="SSF55874">
    <property type="entry name" value="ATPase domain of HSP90 chaperone/DNA topoisomerase II/histidine kinase"/>
    <property type="match status" value="1"/>
</dbReference>
<proteinExistence type="predicted"/>
<evidence type="ECO:0000256" key="7">
    <source>
        <dbReference type="SAM" id="Phobius"/>
    </source>
</evidence>
<keyword evidence="5 9" id="KW-0418">Kinase</keyword>
<dbReference type="InterPro" id="IPR036890">
    <property type="entry name" value="HATPase_C_sf"/>
</dbReference>
<feature type="domain" description="Histidine kinase" evidence="8">
    <location>
        <begin position="365"/>
        <end position="595"/>
    </location>
</feature>
<keyword evidence="7" id="KW-0812">Transmembrane</keyword>
<sequence length="602" mass="69923">MRTSEKPLLNYSQRLRRFRYLAIAFLLFLLIPLGTILYFGFQQIENNLLLEYKRKANKLELIVDGSLTERRLISNTLPVDAFDYYRQVYNPYTTKSQQVISPLSRLEYEQPSDKWLVGYFQYCNKGHFNSPIWLDSLHTNSLSKIEADNANLLASDKTLNPELQLRKNTATKIEQLLLQSSSIQQTITKLSQQDFSAKDEFFSVFFDVPDYFIFYRVVTVAEQYWLQGYIVKRNPYLSQLVIDTLKKMHFDSSILVELKDEKNTAPSEYFFYENVADGQVKVSILPKLDKRFQQQSIYKYNHFPPFNSYSLTLSTNALPMTSAMMYSSIFIIVLIIAILSACYGFYRLGIKQLALGEQRLNFVSSVSHELKTPLTSIRMYSQMLKEGTVISEDHQKNYFDFIYGESERLTRLINNILQLSTLSQQQQNVQPEYTSLMLLVDIIRSKTSSIIEKHGFQQNILLDIANAERVLVFVEQDAFSQVVINITDNAIKYFNRKKIDDSARQKIDFIFRNHPRNKHRILLEIRDYGEGITQKQEKKIFELFYRGGNELTRSTQGTGIGLALVKDLVSAQQGQIKVARKKTGLAMLLSFQCKLMDSHIKK</sequence>
<keyword evidence="7" id="KW-0472">Membrane</keyword>
<dbReference type="Gene3D" id="1.10.287.130">
    <property type="match status" value="1"/>
</dbReference>
<dbReference type="Pfam" id="PF02518">
    <property type="entry name" value="HATPase_c"/>
    <property type="match status" value="1"/>
</dbReference>
<dbReference type="PROSITE" id="PS50109">
    <property type="entry name" value="HIS_KIN"/>
    <property type="match status" value="1"/>
</dbReference>
<evidence type="ECO:0000313" key="9">
    <source>
        <dbReference type="EMBL" id="MDT0603713.1"/>
    </source>
</evidence>
<dbReference type="InterPro" id="IPR005467">
    <property type="entry name" value="His_kinase_dom"/>
</dbReference>
<dbReference type="SMART" id="SM00387">
    <property type="entry name" value="HATPase_c"/>
    <property type="match status" value="1"/>
</dbReference>
<keyword evidence="7" id="KW-1133">Transmembrane helix</keyword>
<dbReference type="Gene3D" id="3.30.565.10">
    <property type="entry name" value="Histidine kinase-like ATPase, C-terminal domain"/>
    <property type="match status" value="1"/>
</dbReference>
<dbReference type="CDD" id="cd00075">
    <property type="entry name" value="HATPase"/>
    <property type="match status" value="1"/>
</dbReference>
<dbReference type="EMBL" id="JAVRIF010000004">
    <property type="protein sequence ID" value="MDT0603713.1"/>
    <property type="molecule type" value="Genomic_DNA"/>
</dbReference>
<dbReference type="Proteomes" id="UP001266357">
    <property type="component" value="Unassembled WGS sequence"/>
</dbReference>
<evidence type="ECO:0000313" key="10">
    <source>
        <dbReference type="Proteomes" id="UP001266357"/>
    </source>
</evidence>
<keyword evidence="4" id="KW-0808">Transferase</keyword>
<dbReference type="InterPro" id="IPR003661">
    <property type="entry name" value="HisK_dim/P_dom"/>
</dbReference>
<dbReference type="Pfam" id="PF00512">
    <property type="entry name" value="HisKA"/>
    <property type="match status" value="1"/>
</dbReference>
<comment type="catalytic activity">
    <reaction evidence="1">
        <text>ATP + protein L-histidine = ADP + protein N-phospho-L-histidine.</text>
        <dbReference type="EC" id="2.7.13.3"/>
    </reaction>
</comment>
<feature type="transmembrane region" description="Helical" evidence="7">
    <location>
        <begin position="323"/>
        <end position="346"/>
    </location>
</feature>
<dbReference type="InterPro" id="IPR004358">
    <property type="entry name" value="Sig_transdc_His_kin-like_C"/>
</dbReference>
<dbReference type="CDD" id="cd00082">
    <property type="entry name" value="HisKA"/>
    <property type="match status" value="1"/>
</dbReference>
<dbReference type="InterPro" id="IPR003594">
    <property type="entry name" value="HATPase_dom"/>
</dbReference>
<protein>
    <recommendedName>
        <fullName evidence="2">histidine kinase</fullName>
        <ecNumber evidence="2">2.7.13.3</ecNumber>
    </recommendedName>
</protein>
<organism evidence="9 10">
    <name type="scientific">Thalassotalea castellviae</name>
    <dbReference type="NCBI Taxonomy" id="3075612"/>
    <lineage>
        <taxon>Bacteria</taxon>
        <taxon>Pseudomonadati</taxon>
        <taxon>Pseudomonadota</taxon>
        <taxon>Gammaproteobacteria</taxon>
        <taxon>Alteromonadales</taxon>
        <taxon>Colwelliaceae</taxon>
        <taxon>Thalassotalea</taxon>
    </lineage>
</organism>
<feature type="transmembrane region" description="Helical" evidence="7">
    <location>
        <begin position="20"/>
        <end position="41"/>
    </location>
</feature>
<evidence type="ECO:0000256" key="4">
    <source>
        <dbReference type="ARBA" id="ARBA00022679"/>
    </source>
</evidence>
<dbReference type="RefSeq" id="WP_311580455.1">
    <property type="nucleotide sequence ID" value="NZ_JAVRIF010000004.1"/>
</dbReference>
<dbReference type="PRINTS" id="PR00344">
    <property type="entry name" value="BCTRLSENSOR"/>
</dbReference>
<evidence type="ECO:0000259" key="8">
    <source>
        <dbReference type="PROSITE" id="PS50109"/>
    </source>
</evidence>
<evidence type="ECO:0000256" key="6">
    <source>
        <dbReference type="ARBA" id="ARBA00023012"/>
    </source>
</evidence>
<evidence type="ECO:0000256" key="3">
    <source>
        <dbReference type="ARBA" id="ARBA00022553"/>
    </source>
</evidence>
<reference evidence="9 10" key="1">
    <citation type="submission" date="2023-09" db="EMBL/GenBank/DDBJ databases">
        <authorList>
            <person name="Rey-Velasco X."/>
        </authorList>
    </citation>
    <scope>NUCLEOTIDE SEQUENCE [LARGE SCALE GENOMIC DNA]</scope>
    <source>
        <strain evidence="9 10">W431</strain>
    </source>
</reference>
<dbReference type="EC" id="2.7.13.3" evidence="2"/>